<organism evidence="2 3">
    <name type="scientific">Streptococcus parauberis</name>
    <dbReference type="NCBI Taxonomy" id="1348"/>
    <lineage>
        <taxon>Bacteria</taxon>
        <taxon>Bacillati</taxon>
        <taxon>Bacillota</taxon>
        <taxon>Bacilli</taxon>
        <taxon>Lactobacillales</taxon>
        <taxon>Streptococcaceae</taxon>
        <taxon>Streptococcus</taxon>
    </lineage>
</organism>
<dbReference type="EMBL" id="NSGR01000010">
    <property type="protein sequence ID" value="PCH10774.1"/>
    <property type="molecule type" value="Genomic_DNA"/>
</dbReference>
<evidence type="ECO:0008006" key="4">
    <source>
        <dbReference type="Google" id="ProtNLM"/>
    </source>
</evidence>
<dbReference type="NCBIfam" id="NF040982">
    <property type="entry name" value="ComGD"/>
    <property type="match status" value="1"/>
</dbReference>
<keyword evidence="1" id="KW-1133">Transmembrane helix</keyword>
<name>A0A854WMR1_9STRE</name>
<accession>A0A854WMR1</accession>
<dbReference type="RefSeq" id="WP_257866126.1">
    <property type="nucleotide sequence ID" value="NZ_NSGR01000010.1"/>
</dbReference>
<dbReference type="InterPro" id="IPR016785">
    <property type="entry name" value="ComGD"/>
</dbReference>
<feature type="transmembrane region" description="Helical" evidence="1">
    <location>
        <begin position="12"/>
        <end position="36"/>
    </location>
</feature>
<evidence type="ECO:0000313" key="2">
    <source>
        <dbReference type="EMBL" id="PCH10774.1"/>
    </source>
</evidence>
<gene>
    <name evidence="2" type="ORF">A9Y57_02064</name>
</gene>
<proteinExistence type="predicted"/>
<evidence type="ECO:0000313" key="3">
    <source>
        <dbReference type="Proteomes" id="UP000217465"/>
    </source>
</evidence>
<protein>
    <recommendedName>
        <fullName evidence="4">Competence protein</fullName>
    </recommendedName>
</protein>
<reference evidence="2 3" key="1">
    <citation type="submission" date="2016-06" db="EMBL/GenBank/DDBJ databases">
        <authorList>
            <person name="Haines A.N."/>
            <person name="Council K.R."/>
        </authorList>
    </citation>
    <scope>NUCLEOTIDE SEQUENCE [LARGE SCALE GENOMIC DNA]</scope>
    <source>
        <strain evidence="2 3">SP158-29</strain>
    </source>
</reference>
<dbReference type="AlphaFoldDB" id="A0A854WMR1"/>
<comment type="caution">
    <text evidence="2">The sequence shown here is derived from an EMBL/GenBank/DDBJ whole genome shotgun (WGS) entry which is preliminary data.</text>
</comment>
<sequence>MLNKEVSAFTYFESLLCLVITCFSVIILTTSVGTVFEKVTNNLFYIEFENFYRHSQKISILKRVAGTMVFKEKSISYHNETITLPDTIKLGFVNKVKINQFGGNHSLAKINFISSDETVTYTLNLGSGTYKKTKN</sequence>
<keyword evidence="1" id="KW-0472">Membrane</keyword>
<keyword evidence="1" id="KW-0812">Transmembrane</keyword>
<dbReference type="Proteomes" id="UP000217465">
    <property type="component" value="Unassembled WGS sequence"/>
</dbReference>
<evidence type="ECO:0000256" key="1">
    <source>
        <dbReference type="SAM" id="Phobius"/>
    </source>
</evidence>